<keyword evidence="8 11" id="KW-0238">DNA-binding</keyword>
<evidence type="ECO:0000256" key="9">
    <source>
        <dbReference type="ARBA" id="ARBA00023172"/>
    </source>
</evidence>
<evidence type="ECO:0000256" key="10">
    <source>
        <dbReference type="ARBA" id="ARBA00023306"/>
    </source>
</evidence>
<evidence type="ECO:0000256" key="6">
    <source>
        <dbReference type="ARBA" id="ARBA00022829"/>
    </source>
</evidence>
<dbReference type="InterPro" id="IPR010998">
    <property type="entry name" value="Integrase_recombinase_N"/>
</dbReference>
<feature type="domain" description="Core-binding (CB)" evidence="13">
    <location>
        <begin position="97"/>
        <end position="178"/>
    </location>
</feature>
<dbReference type="GO" id="GO:0006310">
    <property type="term" value="P:DNA recombination"/>
    <property type="evidence" value="ECO:0007669"/>
    <property type="project" value="UniProtKB-KW"/>
</dbReference>
<evidence type="ECO:0000256" key="11">
    <source>
        <dbReference type="PROSITE-ProRule" id="PRU01248"/>
    </source>
</evidence>
<gene>
    <name evidence="14" type="ORF">SAMN06265827_105124</name>
</gene>
<proteinExistence type="inferred from homology"/>
<keyword evidence="7" id="KW-0229">DNA integration</keyword>
<evidence type="ECO:0000256" key="2">
    <source>
        <dbReference type="ARBA" id="ARBA00004496"/>
    </source>
</evidence>
<evidence type="ECO:0000259" key="12">
    <source>
        <dbReference type="PROSITE" id="PS51898"/>
    </source>
</evidence>
<evidence type="ECO:0000256" key="5">
    <source>
        <dbReference type="ARBA" id="ARBA00022618"/>
    </source>
</evidence>
<comment type="similarity">
    <text evidence="3">Belongs to the 'phage' integrase family.</text>
</comment>
<evidence type="ECO:0000259" key="13">
    <source>
        <dbReference type="PROSITE" id="PS51900"/>
    </source>
</evidence>
<dbReference type="SUPFAM" id="SSF46785">
    <property type="entry name" value="Winged helix' DNA-binding domain"/>
    <property type="match status" value="1"/>
</dbReference>
<dbReference type="InterPro" id="IPR005234">
    <property type="entry name" value="ScpB_csome_segregation"/>
</dbReference>
<protein>
    <submittedName>
        <fullName evidence="14">Site-specific recombinase XerD</fullName>
    </submittedName>
</protein>
<name>A0A285GAL8_9FIRM</name>
<dbReference type="InterPro" id="IPR011010">
    <property type="entry name" value="DNA_brk_join_enz"/>
</dbReference>
<dbReference type="NCBIfam" id="NF040815">
    <property type="entry name" value="recomb_XerA_Arch"/>
    <property type="match status" value="1"/>
</dbReference>
<evidence type="ECO:0000313" key="14">
    <source>
        <dbReference type="EMBL" id="SNY19451.1"/>
    </source>
</evidence>
<dbReference type="PANTHER" id="PTHR30349:SF77">
    <property type="entry name" value="TYROSINE RECOMBINASE XERC"/>
    <property type="match status" value="1"/>
</dbReference>
<keyword evidence="6" id="KW-0159">Chromosome partition</keyword>
<dbReference type="InterPro" id="IPR044068">
    <property type="entry name" value="CB"/>
</dbReference>
<dbReference type="GO" id="GO:0003677">
    <property type="term" value="F:DNA binding"/>
    <property type="evidence" value="ECO:0007669"/>
    <property type="project" value="UniProtKB-UniRule"/>
</dbReference>
<dbReference type="SUPFAM" id="SSF56349">
    <property type="entry name" value="DNA breaking-rejoining enzymes"/>
    <property type="match status" value="1"/>
</dbReference>
<evidence type="ECO:0000256" key="8">
    <source>
        <dbReference type="ARBA" id="ARBA00023125"/>
    </source>
</evidence>
<evidence type="ECO:0000256" key="3">
    <source>
        <dbReference type="ARBA" id="ARBA00008857"/>
    </source>
</evidence>
<dbReference type="InterPro" id="IPR004107">
    <property type="entry name" value="Integrase_SAM-like_N"/>
</dbReference>
<accession>A0A285GAL8</accession>
<evidence type="ECO:0000256" key="7">
    <source>
        <dbReference type="ARBA" id="ARBA00022908"/>
    </source>
</evidence>
<organism evidence="14 15">
    <name type="scientific">Orenia metallireducens</name>
    <dbReference type="NCBI Taxonomy" id="1413210"/>
    <lineage>
        <taxon>Bacteria</taxon>
        <taxon>Bacillati</taxon>
        <taxon>Bacillota</taxon>
        <taxon>Clostridia</taxon>
        <taxon>Halanaerobiales</taxon>
        <taxon>Halobacteroidaceae</taxon>
        <taxon>Orenia</taxon>
    </lineage>
</organism>
<comment type="subcellular location">
    <subcellularLocation>
        <location evidence="2">Cytoplasm</location>
    </subcellularLocation>
</comment>
<dbReference type="RefSeq" id="WP_097016950.1">
    <property type="nucleotide sequence ID" value="NZ_OBDZ01000005.1"/>
</dbReference>
<keyword evidence="9" id="KW-0233">DNA recombination</keyword>
<evidence type="ECO:0000313" key="15">
    <source>
        <dbReference type="Proteomes" id="UP000219573"/>
    </source>
</evidence>
<dbReference type="GO" id="GO:0015074">
    <property type="term" value="P:DNA integration"/>
    <property type="evidence" value="ECO:0007669"/>
    <property type="project" value="UniProtKB-KW"/>
</dbReference>
<sequence length="376" mass="43428">MNQDNVISISNNLSVKELSAIIEAYLFAQNRRLSVDQLSNFLNQPKGIVRKSLHHLADKLKEDGRGLMLNWINDYVQLGIKKQYQASISSIQSDASNVLTMIIDEFTYVQKLRGSANSTIKNYKRFLTKFMKTVNKPVESITTRDIRFFLSGEEAKGNLKSTIANKISILKSFFSWLMTDELIEKNPMMKINNPQIVNNEVKFLTHEEVERVREATDKLIDKVLFEVLYSSGIRVSEAEALDWDDIDFNNKSLHVKNGKGSKSRDTLLSTKAILLLQRYRESREDENEWVFQSNFKRRMSIKSIQRHMSKLGEKADLNKKLTPHRLRHSLATHLLGSGMPIDMIQNLLGHASLKTTQIYAKTNTNNIRYHYRKFNP</sequence>
<evidence type="ECO:0000256" key="1">
    <source>
        <dbReference type="ARBA" id="ARBA00003283"/>
    </source>
</evidence>
<feature type="domain" description="Tyr recombinase" evidence="12">
    <location>
        <begin position="199"/>
        <end position="372"/>
    </location>
</feature>
<dbReference type="GO" id="GO:0005737">
    <property type="term" value="C:cytoplasm"/>
    <property type="evidence" value="ECO:0007669"/>
    <property type="project" value="UniProtKB-SubCell"/>
</dbReference>
<dbReference type="AlphaFoldDB" id="A0A285GAL8"/>
<dbReference type="Gene3D" id="1.10.150.130">
    <property type="match status" value="1"/>
</dbReference>
<dbReference type="PROSITE" id="PS51898">
    <property type="entry name" value="TYR_RECOMBINASE"/>
    <property type="match status" value="1"/>
</dbReference>
<dbReference type="GO" id="GO:0051304">
    <property type="term" value="P:chromosome separation"/>
    <property type="evidence" value="ECO:0007669"/>
    <property type="project" value="InterPro"/>
</dbReference>
<keyword evidence="5" id="KW-0132">Cell division</keyword>
<evidence type="ECO:0000256" key="4">
    <source>
        <dbReference type="ARBA" id="ARBA00022490"/>
    </source>
</evidence>
<dbReference type="InterPro" id="IPR036390">
    <property type="entry name" value="WH_DNA-bd_sf"/>
</dbReference>
<dbReference type="Proteomes" id="UP000219573">
    <property type="component" value="Unassembled WGS sequence"/>
</dbReference>
<dbReference type="PROSITE" id="PS51900">
    <property type="entry name" value="CB"/>
    <property type="match status" value="1"/>
</dbReference>
<keyword evidence="10" id="KW-0131">Cell cycle</keyword>
<dbReference type="InterPro" id="IPR013762">
    <property type="entry name" value="Integrase-like_cat_sf"/>
</dbReference>
<reference evidence="15" key="1">
    <citation type="submission" date="2017-09" db="EMBL/GenBank/DDBJ databases">
        <authorList>
            <person name="Varghese N."/>
            <person name="Submissions S."/>
        </authorList>
    </citation>
    <scope>NUCLEOTIDE SEQUENCE [LARGE SCALE GENOMIC DNA]</scope>
    <source>
        <strain evidence="15">MSL47</strain>
    </source>
</reference>
<dbReference type="Pfam" id="PF04079">
    <property type="entry name" value="SMC_ScpB"/>
    <property type="match status" value="1"/>
</dbReference>
<keyword evidence="15" id="KW-1185">Reference proteome</keyword>
<dbReference type="Pfam" id="PF02899">
    <property type="entry name" value="Phage_int_SAM_1"/>
    <property type="match status" value="1"/>
</dbReference>
<dbReference type="EMBL" id="OBDZ01000005">
    <property type="protein sequence ID" value="SNY19451.1"/>
    <property type="molecule type" value="Genomic_DNA"/>
</dbReference>
<dbReference type="InterPro" id="IPR050090">
    <property type="entry name" value="Tyrosine_recombinase_XerCD"/>
</dbReference>
<dbReference type="GO" id="GO:0051301">
    <property type="term" value="P:cell division"/>
    <property type="evidence" value="ECO:0007669"/>
    <property type="project" value="UniProtKB-KW"/>
</dbReference>
<dbReference type="PANTHER" id="PTHR30349">
    <property type="entry name" value="PHAGE INTEGRASE-RELATED"/>
    <property type="match status" value="1"/>
</dbReference>
<dbReference type="Pfam" id="PF00589">
    <property type="entry name" value="Phage_integrase"/>
    <property type="match status" value="1"/>
</dbReference>
<dbReference type="InterPro" id="IPR002104">
    <property type="entry name" value="Integrase_catalytic"/>
</dbReference>
<dbReference type="Gene3D" id="1.10.10.10">
    <property type="entry name" value="Winged helix-like DNA-binding domain superfamily/Winged helix DNA-binding domain"/>
    <property type="match status" value="1"/>
</dbReference>
<comment type="function">
    <text evidence="1">Site-specific tyrosine recombinase, which acts by catalyzing the cutting and rejoining of the recombining DNA molecules.</text>
</comment>
<dbReference type="InterPro" id="IPR036388">
    <property type="entry name" value="WH-like_DNA-bd_sf"/>
</dbReference>
<dbReference type="Gene3D" id="1.10.443.10">
    <property type="entry name" value="Intergrase catalytic core"/>
    <property type="match status" value="1"/>
</dbReference>
<keyword evidence="4" id="KW-0963">Cytoplasm</keyword>